<evidence type="ECO:0000259" key="4">
    <source>
        <dbReference type="Pfam" id="PF08190"/>
    </source>
</evidence>
<evidence type="ECO:0000256" key="1">
    <source>
        <dbReference type="ARBA" id="ARBA00008511"/>
    </source>
</evidence>
<evidence type="ECO:0000256" key="2">
    <source>
        <dbReference type="ARBA" id="ARBA00046233"/>
    </source>
</evidence>
<dbReference type="EMBL" id="HBUF01002231">
    <property type="protein sequence ID" value="CAG6606126.1"/>
    <property type="molecule type" value="Transcribed_RNA"/>
</dbReference>
<dbReference type="InterPro" id="IPR012981">
    <property type="entry name" value="PIH1_N"/>
</dbReference>
<organism evidence="5">
    <name type="scientific">Cacopsylla melanoneura</name>
    <dbReference type="NCBI Taxonomy" id="428564"/>
    <lineage>
        <taxon>Eukaryota</taxon>
        <taxon>Metazoa</taxon>
        <taxon>Ecdysozoa</taxon>
        <taxon>Arthropoda</taxon>
        <taxon>Hexapoda</taxon>
        <taxon>Insecta</taxon>
        <taxon>Pterygota</taxon>
        <taxon>Neoptera</taxon>
        <taxon>Paraneoptera</taxon>
        <taxon>Hemiptera</taxon>
        <taxon>Sternorrhyncha</taxon>
        <taxon>Psylloidea</taxon>
        <taxon>Psyllidae</taxon>
        <taxon>Psyllinae</taxon>
        <taxon>Cacopsylla</taxon>
    </lineage>
</organism>
<dbReference type="GO" id="GO:0005737">
    <property type="term" value="C:cytoplasm"/>
    <property type="evidence" value="ECO:0007669"/>
    <property type="project" value="TreeGrafter"/>
</dbReference>
<dbReference type="EMBL" id="HBUF01002230">
    <property type="protein sequence ID" value="CAG6606125.1"/>
    <property type="molecule type" value="Transcribed_RNA"/>
</dbReference>
<comment type="similarity">
    <text evidence="1">Belongs to the PIH1 family.</text>
</comment>
<sequence length="290" mass="32737">MATNKQLLEIDPDLMPHSNLLLNEPGSSKSSDDTVPWKPVKPQPGICIKTRKQDGEKVFINLCHTKDIPAPRSIDEAELLKILESDQPGSYKIAMSLADAHIEADKGGNPCLVYDVAINSDFFKKVESSKLFKRFVFTVVSEGLENKYKFQMDPKADLIELKNRRVMGILQYHRIEQRPINYGDPVKPKLLIEELDSVKLETPRSQDNIVILRTPVTGKTDHLRVFVHVKNIETPEVLLGEDRIIVKDLSSVNAAPYVDEFLPCHVQCERALVVNPRPSPNVLEMILPVN</sequence>
<dbReference type="AlphaFoldDB" id="A0A8D8PLA4"/>
<reference evidence="5" key="1">
    <citation type="submission" date="2021-05" db="EMBL/GenBank/DDBJ databases">
        <authorList>
            <person name="Alioto T."/>
            <person name="Alioto T."/>
            <person name="Gomez Garrido J."/>
        </authorList>
    </citation>
    <scope>NUCLEOTIDE SEQUENCE</scope>
</reference>
<accession>A0A8D8PLA4</accession>
<evidence type="ECO:0000313" key="5">
    <source>
        <dbReference type="EMBL" id="CAG6606126.1"/>
    </source>
</evidence>
<comment type="function">
    <text evidence="2">Involved in the assembly of C/D box small nucleolar ribonucleoprotein (snoRNP) particles. Recruits the SWI/SNF complex to the core promoter of rRNA genes and enhances pre-rRNA transcription. Mediates interaction of TELO2 with the R2TP complex which is necessary for the stability of MTOR and SMG1. Positively regulates the assembly and activity of the mTORC1 complex.</text>
</comment>
<evidence type="ECO:0000256" key="3">
    <source>
        <dbReference type="SAM" id="MobiDB-lite"/>
    </source>
</evidence>
<dbReference type="Pfam" id="PF08190">
    <property type="entry name" value="PIH1"/>
    <property type="match status" value="1"/>
</dbReference>
<protein>
    <submittedName>
        <fullName evidence="5">PIH1 domain-containing protein 1</fullName>
    </submittedName>
</protein>
<proteinExistence type="inferred from homology"/>
<dbReference type="GO" id="GO:0000492">
    <property type="term" value="P:box C/D snoRNP assembly"/>
    <property type="evidence" value="ECO:0007669"/>
    <property type="project" value="TreeGrafter"/>
</dbReference>
<dbReference type="InterPro" id="IPR050734">
    <property type="entry name" value="PIH1/Kintoun_subfamily"/>
</dbReference>
<dbReference type="PANTHER" id="PTHR22997">
    <property type="entry name" value="PIH1 DOMAIN-CONTAINING PROTEIN 1"/>
    <property type="match status" value="1"/>
</dbReference>
<dbReference type="GO" id="GO:1990904">
    <property type="term" value="C:ribonucleoprotein complex"/>
    <property type="evidence" value="ECO:0007669"/>
    <property type="project" value="TreeGrafter"/>
</dbReference>
<dbReference type="PANTHER" id="PTHR22997:SF0">
    <property type="entry name" value="PIH1 DOMAIN-CONTAINING PROTEIN 1"/>
    <property type="match status" value="1"/>
</dbReference>
<name>A0A8D8PLA4_9HEMI</name>
<dbReference type="GO" id="GO:0097255">
    <property type="term" value="C:R2TP complex"/>
    <property type="evidence" value="ECO:0007669"/>
    <property type="project" value="TreeGrafter"/>
</dbReference>
<dbReference type="GO" id="GO:0006364">
    <property type="term" value="P:rRNA processing"/>
    <property type="evidence" value="ECO:0007669"/>
    <property type="project" value="TreeGrafter"/>
</dbReference>
<feature type="domain" description="PIH1 N-terminal" evidence="4">
    <location>
        <begin position="32"/>
        <end position="178"/>
    </location>
</feature>
<feature type="region of interest" description="Disordered" evidence="3">
    <location>
        <begin position="16"/>
        <end position="36"/>
    </location>
</feature>